<dbReference type="EC" id="3.1.1.11" evidence="5"/>
<dbReference type="GO" id="GO:0042545">
    <property type="term" value="P:cell wall modification"/>
    <property type="evidence" value="ECO:0007669"/>
    <property type="project" value="InterPro"/>
</dbReference>
<evidence type="ECO:0000313" key="5">
    <source>
        <dbReference type="EMBL" id="ARK29536.1"/>
    </source>
</evidence>
<dbReference type="InterPro" id="IPR000070">
    <property type="entry name" value="Pectinesterase_cat"/>
</dbReference>
<keyword evidence="2 5" id="KW-0378">Hydrolase</keyword>
<dbReference type="InterPro" id="IPR012334">
    <property type="entry name" value="Pectin_lyas_fold"/>
</dbReference>
<dbReference type="SUPFAM" id="SSF51126">
    <property type="entry name" value="Pectin lyase-like"/>
    <property type="match status" value="1"/>
</dbReference>
<accession>A0A1X9M7Z9</accession>
<dbReference type="AlphaFoldDB" id="A0A1X9M7Z9"/>
<dbReference type="RefSeq" id="WP_235820411.1">
    <property type="nucleotide sequence ID" value="NZ_CP020814.1"/>
</dbReference>
<evidence type="ECO:0000256" key="1">
    <source>
        <dbReference type="ARBA" id="ARBA00008891"/>
    </source>
</evidence>
<dbReference type="KEGG" id="bkw:BkAM31D_06500"/>
<keyword evidence="3" id="KW-0063">Aspartyl esterase</keyword>
<dbReference type="Pfam" id="PF01095">
    <property type="entry name" value="Pectinesterase"/>
    <property type="match status" value="1"/>
</dbReference>
<reference evidence="5 6" key="1">
    <citation type="submission" date="2017-04" db="EMBL/GenBank/DDBJ databases">
        <title>Bacillus krulwichiae AM31D Genome sequencing and assembly.</title>
        <authorList>
            <person name="Krulwich T.A."/>
            <person name="Anastor L."/>
            <person name="Ehrlich R."/>
            <person name="Ehrlich G.D."/>
            <person name="Janto B."/>
        </authorList>
    </citation>
    <scope>NUCLEOTIDE SEQUENCE [LARGE SCALE GENOMIC DNA]</scope>
    <source>
        <strain evidence="5 6">AM31D</strain>
    </source>
</reference>
<dbReference type="GO" id="GO:0030599">
    <property type="term" value="F:pectinesterase activity"/>
    <property type="evidence" value="ECO:0007669"/>
    <property type="project" value="UniProtKB-EC"/>
</dbReference>
<gene>
    <name evidence="5" type="primary">pemA</name>
    <name evidence="5" type="ORF">BkAM31D_06500</name>
</gene>
<dbReference type="EMBL" id="CP020814">
    <property type="protein sequence ID" value="ARK29536.1"/>
    <property type="molecule type" value="Genomic_DNA"/>
</dbReference>
<dbReference type="STRING" id="199441.BkAM31D_06500"/>
<dbReference type="InterPro" id="IPR011050">
    <property type="entry name" value="Pectin_lyase_fold/virulence"/>
</dbReference>
<dbReference type="GO" id="GO:0009279">
    <property type="term" value="C:cell outer membrane"/>
    <property type="evidence" value="ECO:0007669"/>
    <property type="project" value="TreeGrafter"/>
</dbReference>
<dbReference type="PANTHER" id="PTHR31321">
    <property type="entry name" value="ACYL-COA THIOESTER HYDROLASE YBHC-RELATED"/>
    <property type="match status" value="1"/>
</dbReference>
<feature type="domain" description="Pectinesterase catalytic" evidence="4">
    <location>
        <begin position="13"/>
        <end position="287"/>
    </location>
</feature>
<sequence length="313" mass="35195">MKQGLKMTEPLYLVVSKDGKGDFFSIQEAVEAVPEQCPCVIYVKKGIYKEVVWIPSSKPFMTIRGEDAFETVITFDNYAGKKSECGRVYGTSGSASLYVFADDFRAEHLTIENSFDYLEDVEGKQAVAAYTCGKRLVFKEVQFLGHQDTLYANTGTQYFDHCYIKGHVDFIFGAAQAVFEECVIESIDRGLQVNGYITAASTLVNKRYGYLFLKCKLISTAECNTVYLGRPWHPGGNPNAVANVVFMYCYLGSHIHLDGWTDMSGFKAKDARFYEYKNVGPGASVNASRKQLTDEDSRKYSKAYILDGWEPKR</sequence>
<dbReference type="Proteomes" id="UP000193006">
    <property type="component" value="Chromosome"/>
</dbReference>
<evidence type="ECO:0000256" key="3">
    <source>
        <dbReference type="ARBA" id="ARBA00023085"/>
    </source>
</evidence>
<organism evidence="5 6">
    <name type="scientific">Halalkalibacter krulwichiae</name>
    <dbReference type="NCBI Taxonomy" id="199441"/>
    <lineage>
        <taxon>Bacteria</taxon>
        <taxon>Bacillati</taxon>
        <taxon>Bacillota</taxon>
        <taxon>Bacilli</taxon>
        <taxon>Bacillales</taxon>
        <taxon>Bacillaceae</taxon>
        <taxon>Halalkalibacter</taxon>
    </lineage>
</organism>
<proteinExistence type="inferred from homology"/>
<name>A0A1X9M7Z9_9BACI</name>
<protein>
    <submittedName>
        <fullName evidence="5">Pectinesterase A</fullName>
        <ecNumber evidence="5">3.1.1.11</ecNumber>
    </submittedName>
</protein>
<evidence type="ECO:0000256" key="2">
    <source>
        <dbReference type="ARBA" id="ARBA00022801"/>
    </source>
</evidence>
<evidence type="ECO:0000259" key="4">
    <source>
        <dbReference type="Pfam" id="PF01095"/>
    </source>
</evidence>
<evidence type="ECO:0000313" key="6">
    <source>
        <dbReference type="Proteomes" id="UP000193006"/>
    </source>
</evidence>
<dbReference type="Gene3D" id="2.160.20.10">
    <property type="entry name" value="Single-stranded right-handed beta-helix, Pectin lyase-like"/>
    <property type="match status" value="1"/>
</dbReference>
<dbReference type="PANTHER" id="PTHR31321:SF57">
    <property type="entry name" value="PECTINESTERASE 53-RELATED"/>
    <property type="match status" value="1"/>
</dbReference>
<comment type="similarity">
    <text evidence="1">Belongs to the pectinesterase family.</text>
</comment>
<keyword evidence="6" id="KW-1185">Reference proteome</keyword>